<evidence type="ECO:0000313" key="5">
    <source>
        <dbReference type="EMBL" id="GAA3230450.1"/>
    </source>
</evidence>
<dbReference type="PROSITE" id="PS51349">
    <property type="entry name" value="FMN_HYDROXY_ACID_DH_2"/>
    <property type="match status" value="1"/>
</dbReference>
<evidence type="ECO:0000256" key="2">
    <source>
        <dbReference type="ARBA" id="ARBA00023002"/>
    </source>
</evidence>
<keyword evidence="6" id="KW-1185">Reference proteome</keyword>
<evidence type="ECO:0000256" key="1">
    <source>
        <dbReference type="ARBA" id="ARBA00001917"/>
    </source>
</evidence>
<dbReference type="Proteomes" id="UP001501237">
    <property type="component" value="Unassembled WGS sequence"/>
</dbReference>
<dbReference type="InterPro" id="IPR000262">
    <property type="entry name" value="FMN-dep_DH"/>
</dbReference>
<dbReference type="PANTHER" id="PTHR10578">
    <property type="entry name" value="S -2-HYDROXY-ACID OXIDASE-RELATED"/>
    <property type="match status" value="1"/>
</dbReference>
<organism evidence="5 6">
    <name type="scientific">Actinocorallia longicatena</name>
    <dbReference type="NCBI Taxonomy" id="111803"/>
    <lineage>
        <taxon>Bacteria</taxon>
        <taxon>Bacillati</taxon>
        <taxon>Actinomycetota</taxon>
        <taxon>Actinomycetes</taxon>
        <taxon>Streptosporangiales</taxon>
        <taxon>Thermomonosporaceae</taxon>
        <taxon>Actinocorallia</taxon>
    </lineage>
</organism>
<evidence type="ECO:0000259" key="4">
    <source>
        <dbReference type="PROSITE" id="PS51349"/>
    </source>
</evidence>
<dbReference type="Pfam" id="PF01070">
    <property type="entry name" value="FMN_dh"/>
    <property type="match status" value="1"/>
</dbReference>
<feature type="domain" description="FMN hydroxy acid dehydrogenase" evidence="4">
    <location>
        <begin position="18"/>
        <end position="383"/>
    </location>
</feature>
<dbReference type="SUPFAM" id="SSF51395">
    <property type="entry name" value="FMN-linked oxidoreductases"/>
    <property type="match status" value="1"/>
</dbReference>
<sequence length="383" mass="40481">MSLSDFQNEIYLAGLGGARPGLPTDLHRLEEAARQGLPEQAFGYVAGAAGSESTARANLAVFDQWKIVPRMLRDVGSRDLGTTVLGTAMPAPVVLGPVGVLRILHPEGELAVARAAAALGVTMTLSTASSTAMEEVAAEAGPRWYQLYWPKDRELAASLIGRAADSGFTALVVTLDTFTLAWRPRDLDQAYLPFLQGIGVQNYFSDPVFQKAIGGPVTDANRDLALLHWVANFGNPTLTWDDLAWLREQWDGPIVLKGIQHPEDARRAVDAGMDGIVVSNHGGRQVNGAIAALDALPAIASAVGGETTVLFDSGIRSGADILKALALGAQAVMIGRPYAYALGLGGEEGVRHVLRCLMADLDLTMALSGHSTLADITPALLSR</sequence>
<evidence type="ECO:0000313" key="6">
    <source>
        <dbReference type="Proteomes" id="UP001501237"/>
    </source>
</evidence>
<dbReference type="CDD" id="cd03332">
    <property type="entry name" value="LMO_FMN"/>
    <property type="match status" value="1"/>
</dbReference>
<keyword evidence="2" id="KW-0560">Oxidoreductase</keyword>
<comment type="similarity">
    <text evidence="3">Belongs to the FMN-dependent alpha-hydroxy acid dehydrogenase family.</text>
</comment>
<comment type="cofactor">
    <cofactor evidence="1">
        <name>FMN</name>
        <dbReference type="ChEBI" id="CHEBI:58210"/>
    </cofactor>
</comment>
<dbReference type="RefSeq" id="WP_344835229.1">
    <property type="nucleotide sequence ID" value="NZ_BAAAUV010000020.1"/>
</dbReference>
<dbReference type="PROSITE" id="PS00557">
    <property type="entry name" value="FMN_HYDROXY_ACID_DH_1"/>
    <property type="match status" value="1"/>
</dbReference>
<dbReference type="InterPro" id="IPR037350">
    <property type="entry name" value="LMO_FMN"/>
</dbReference>
<dbReference type="PANTHER" id="PTHR10578:SF143">
    <property type="entry name" value="FMN-DEPENDENT ALPHA-HYDROXY ACID DEHYDROGENASE PB1A11.03"/>
    <property type="match status" value="1"/>
</dbReference>
<proteinExistence type="inferred from homology"/>
<dbReference type="EMBL" id="BAAAUV010000020">
    <property type="protein sequence ID" value="GAA3230450.1"/>
    <property type="molecule type" value="Genomic_DNA"/>
</dbReference>
<dbReference type="InterPro" id="IPR013785">
    <property type="entry name" value="Aldolase_TIM"/>
</dbReference>
<accession>A0ABP6QH49</accession>
<dbReference type="Gene3D" id="3.20.20.70">
    <property type="entry name" value="Aldolase class I"/>
    <property type="match status" value="1"/>
</dbReference>
<dbReference type="InterPro" id="IPR012133">
    <property type="entry name" value="Alpha-hydoxy_acid_DH_FMN"/>
</dbReference>
<evidence type="ECO:0000256" key="3">
    <source>
        <dbReference type="ARBA" id="ARBA00024042"/>
    </source>
</evidence>
<dbReference type="InterPro" id="IPR008259">
    <property type="entry name" value="FMN_hydac_DH_AS"/>
</dbReference>
<dbReference type="InterPro" id="IPR037396">
    <property type="entry name" value="FMN_HAD"/>
</dbReference>
<dbReference type="PIRSF" id="PIRSF000138">
    <property type="entry name" value="Al-hdrx_acd_dh"/>
    <property type="match status" value="1"/>
</dbReference>
<comment type="caution">
    <text evidence="5">The sequence shown here is derived from an EMBL/GenBank/DDBJ whole genome shotgun (WGS) entry which is preliminary data.</text>
</comment>
<gene>
    <name evidence="5" type="ORF">GCM10010468_60920</name>
</gene>
<protein>
    <submittedName>
        <fullName evidence="5">Lactate 2-monooxygenase</fullName>
    </submittedName>
</protein>
<name>A0ABP6QH49_9ACTN</name>
<reference evidence="6" key="1">
    <citation type="journal article" date="2019" name="Int. J. Syst. Evol. Microbiol.">
        <title>The Global Catalogue of Microorganisms (GCM) 10K type strain sequencing project: providing services to taxonomists for standard genome sequencing and annotation.</title>
        <authorList>
            <consortium name="The Broad Institute Genomics Platform"/>
            <consortium name="The Broad Institute Genome Sequencing Center for Infectious Disease"/>
            <person name="Wu L."/>
            <person name="Ma J."/>
        </authorList>
    </citation>
    <scope>NUCLEOTIDE SEQUENCE [LARGE SCALE GENOMIC DNA]</scope>
    <source>
        <strain evidence="6">JCM 9377</strain>
    </source>
</reference>